<evidence type="ECO:0000256" key="1">
    <source>
        <dbReference type="SAM" id="MobiDB-lite"/>
    </source>
</evidence>
<dbReference type="InterPro" id="IPR013154">
    <property type="entry name" value="ADH-like_N"/>
</dbReference>
<dbReference type="Gene3D" id="3.40.50.720">
    <property type="entry name" value="NAD(P)-binding Rossmann-like Domain"/>
    <property type="match status" value="1"/>
</dbReference>
<dbReference type="Pfam" id="PF00107">
    <property type="entry name" value="ADH_zinc_N"/>
    <property type="match status" value="1"/>
</dbReference>
<dbReference type="EMBL" id="FNFV01000003">
    <property type="protein sequence ID" value="SDK49238.1"/>
    <property type="molecule type" value="Genomic_DNA"/>
</dbReference>
<dbReference type="Proteomes" id="UP000199328">
    <property type="component" value="Unassembled WGS sequence"/>
</dbReference>
<dbReference type="InterPro" id="IPR011032">
    <property type="entry name" value="GroES-like_sf"/>
</dbReference>
<evidence type="ECO:0000313" key="4">
    <source>
        <dbReference type="Proteomes" id="UP000199328"/>
    </source>
</evidence>
<dbReference type="InterPro" id="IPR013149">
    <property type="entry name" value="ADH-like_C"/>
</dbReference>
<dbReference type="InterPro" id="IPR020843">
    <property type="entry name" value="ER"/>
</dbReference>
<dbReference type="SMART" id="SM00829">
    <property type="entry name" value="PKS_ER"/>
    <property type="match status" value="1"/>
</dbReference>
<keyword evidence="4" id="KW-1185">Reference proteome</keyword>
<name>A0A1G9CC23_9RHOB</name>
<gene>
    <name evidence="3" type="ORF">SAMN05216257_10357</name>
</gene>
<sequence>MRAFQITDFDAPPQLRDIPEPEPGPGEVKVRIAACGLNFADLLMARGQYQERPPLPATLGLELAGTVEAVGEGVSSPRPGTRVAVFSGTGGLAEAGVFPAERCTPIPDAMSFAEAAAFQVAYGTSHVALEHRARLKEGETLLVLGAAGGVGLTAVEIGKLMGARVIAAARGAEKLAVAKAAGADELIDTGTEDLRDRVRALGGADVVYDPVGGELFRAAMRACRPEARIIVIGFASGDVPQIPANHILVKNLTVIGFYWGGYIAFAPEVLTDSLRRLFKWYEERRLKPHISHRLPLERAGEGLELLRRRASTGKVVIEIAGD</sequence>
<dbReference type="SUPFAM" id="SSF50129">
    <property type="entry name" value="GroES-like"/>
    <property type="match status" value="1"/>
</dbReference>
<dbReference type="OrthoDB" id="4190732at2"/>
<dbReference type="Gene3D" id="3.90.180.10">
    <property type="entry name" value="Medium-chain alcohol dehydrogenases, catalytic domain"/>
    <property type="match status" value="1"/>
</dbReference>
<dbReference type="AlphaFoldDB" id="A0A1G9CC23"/>
<feature type="domain" description="Enoyl reductase (ER)" evidence="2">
    <location>
        <begin position="7"/>
        <end position="317"/>
    </location>
</feature>
<dbReference type="SUPFAM" id="SSF51735">
    <property type="entry name" value="NAD(P)-binding Rossmann-fold domains"/>
    <property type="match status" value="1"/>
</dbReference>
<feature type="region of interest" description="Disordered" evidence="1">
    <location>
        <begin position="1"/>
        <end position="24"/>
    </location>
</feature>
<reference evidence="4" key="1">
    <citation type="submission" date="2016-10" db="EMBL/GenBank/DDBJ databases">
        <authorList>
            <person name="Varghese N."/>
            <person name="Submissions S."/>
        </authorList>
    </citation>
    <scope>NUCLEOTIDE SEQUENCE [LARGE SCALE GENOMIC DNA]</scope>
    <source>
        <strain evidence="4">CGMCC 1.10789</strain>
    </source>
</reference>
<dbReference type="InterPro" id="IPR036291">
    <property type="entry name" value="NAD(P)-bd_dom_sf"/>
</dbReference>
<dbReference type="GO" id="GO:0016491">
    <property type="term" value="F:oxidoreductase activity"/>
    <property type="evidence" value="ECO:0007669"/>
    <property type="project" value="InterPro"/>
</dbReference>
<proteinExistence type="predicted"/>
<dbReference type="PANTHER" id="PTHR43677">
    <property type="entry name" value="SHORT-CHAIN DEHYDROGENASE/REDUCTASE"/>
    <property type="match status" value="1"/>
</dbReference>
<evidence type="ECO:0000313" key="3">
    <source>
        <dbReference type="EMBL" id="SDK49238.1"/>
    </source>
</evidence>
<dbReference type="PANTHER" id="PTHR43677:SF4">
    <property type="entry name" value="QUINONE OXIDOREDUCTASE-LIKE PROTEIN 2"/>
    <property type="match status" value="1"/>
</dbReference>
<organism evidence="3 4">
    <name type="scientific">Meinhardsimonia xiamenensis</name>
    <dbReference type="NCBI Taxonomy" id="990712"/>
    <lineage>
        <taxon>Bacteria</taxon>
        <taxon>Pseudomonadati</taxon>
        <taxon>Pseudomonadota</taxon>
        <taxon>Alphaproteobacteria</taxon>
        <taxon>Rhodobacterales</taxon>
        <taxon>Paracoccaceae</taxon>
        <taxon>Meinhardsimonia</taxon>
    </lineage>
</organism>
<dbReference type="Pfam" id="PF08240">
    <property type="entry name" value="ADH_N"/>
    <property type="match status" value="1"/>
</dbReference>
<accession>A0A1G9CC23</accession>
<dbReference type="CDD" id="cd08241">
    <property type="entry name" value="QOR1"/>
    <property type="match status" value="1"/>
</dbReference>
<dbReference type="RefSeq" id="WP_092499613.1">
    <property type="nucleotide sequence ID" value="NZ_FNFV01000003.1"/>
</dbReference>
<evidence type="ECO:0000259" key="2">
    <source>
        <dbReference type="SMART" id="SM00829"/>
    </source>
</evidence>
<dbReference type="STRING" id="990712.SAMN05216257_10357"/>
<dbReference type="InterPro" id="IPR051397">
    <property type="entry name" value="Zn-ADH-like_protein"/>
</dbReference>
<protein>
    <submittedName>
        <fullName evidence="3">NADPH2:quinone reductase</fullName>
    </submittedName>
</protein>